<evidence type="ECO:0000313" key="3">
    <source>
        <dbReference type="Proteomes" id="UP000248349"/>
    </source>
</evidence>
<protein>
    <submittedName>
        <fullName evidence="2">Uncharacterized protein</fullName>
    </submittedName>
</protein>
<feature type="region of interest" description="Disordered" evidence="1">
    <location>
        <begin position="225"/>
        <end position="249"/>
    </location>
</feature>
<feature type="region of interest" description="Disordered" evidence="1">
    <location>
        <begin position="100"/>
        <end position="134"/>
    </location>
</feature>
<organism evidence="2 3">
    <name type="scientific">Aspergillus saccharolyticus JOP 1030-1</name>
    <dbReference type="NCBI Taxonomy" id="1450539"/>
    <lineage>
        <taxon>Eukaryota</taxon>
        <taxon>Fungi</taxon>
        <taxon>Dikarya</taxon>
        <taxon>Ascomycota</taxon>
        <taxon>Pezizomycotina</taxon>
        <taxon>Eurotiomycetes</taxon>
        <taxon>Eurotiomycetidae</taxon>
        <taxon>Eurotiales</taxon>
        <taxon>Aspergillaceae</taxon>
        <taxon>Aspergillus</taxon>
        <taxon>Aspergillus subgen. Circumdati</taxon>
    </lineage>
</organism>
<gene>
    <name evidence="2" type="ORF">BP01DRAFT_388256</name>
</gene>
<dbReference type="AlphaFoldDB" id="A0A318ZXX1"/>
<dbReference type="STRING" id="1450539.A0A318ZXX1"/>
<dbReference type="EMBL" id="KZ821219">
    <property type="protein sequence ID" value="PYH49173.1"/>
    <property type="molecule type" value="Genomic_DNA"/>
</dbReference>
<evidence type="ECO:0000256" key="1">
    <source>
        <dbReference type="SAM" id="MobiDB-lite"/>
    </source>
</evidence>
<feature type="compositionally biased region" description="Basic and acidic residues" evidence="1">
    <location>
        <begin position="225"/>
        <end position="234"/>
    </location>
</feature>
<proteinExistence type="predicted"/>
<name>A0A318ZXX1_9EURO</name>
<reference evidence="2 3" key="1">
    <citation type="submission" date="2016-12" db="EMBL/GenBank/DDBJ databases">
        <title>The genomes of Aspergillus section Nigri reveals drivers in fungal speciation.</title>
        <authorList>
            <consortium name="DOE Joint Genome Institute"/>
            <person name="Vesth T.C."/>
            <person name="Nybo J."/>
            <person name="Theobald S."/>
            <person name="Brandl J."/>
            <person name="Frisvad J.C."/>
            <person name="Nielsen K.F."/>
            <person name="Lyhne E.K."/>
            <person name="Kogle M.E."/>
            <person name="Kuo A."/>
            <person name="Riley R."/>
            <person name="Clum A."/>
            <person name="Nolan M."/>
            <person name="Lipzen A."/>
            <person name="Salamov A."/>
            <person name="Henrissat B."/>
            <person name="Wiebenga A."/>
            <person name="De Vries R.P."/>
            <person name="Grigoriev I.V."/>
            <person name="Mortensen U.H."/>
            <person name="Andersen M.R."/>
            <person name="Baker S.E."/>
        </authorList>
    </citation>
    <scope>NUCLEOTIDE SEQUENCE [LARGE SCALE GENOMIC DNA]</scope>
    <source>
        <strain evidence="2 3">JOP 1030-1</strain>
    </source>
</reference>
<feature type="compositionally biased region" description="Polar residues" evidence="1">
    <location>
        <begin position="119"/>
        <end position="129"/>
    </location>
</feature>
<dbReference type="GeneID" id="37079038"/>
<dbReference type="OrthoDB" id="4227073at2759"/>
<dbReference type="Proteomes" id="UP000248349">
    <property type="component" value="Unassembled WGS sequence"/>
</dbReference>
<evidence type="ECO:0000313" key="2">
    <source>
        <dbReference type="EMBL" id="PYH49173.1"/>
    </source>
</evidence>
<accession>A0A318ZXX1</accession>
<dbReference type="RefSeq" id="XP_025435155.1">
    <property type="nucleotide sequence ID" value="XM_025577809.1"/>
</dbReference>
<keyword evidence="3" id="KW-1185">Reference proteome</keyword>
<sequence length="249" mass="27326">MPYLVHYHHRQQHRRRHSWPYCGGGTQHQQQQQQLNWAAVQSAQQQQQQLLEQQFLVPVGSEDLLDDDAASAGIASSATQTQAATAGAAPRPRRWWSSWWHPSSRGASPSPPRSGHLHLTTTSPGSDSEASPLRKMMRPPLDKAKSLFVTPTIHHPVAGDDVVFTTYWVSPPPSSVQVLPAGLVESAGQEAGLLAMPVVDFESGGGGDGGGLLRGRIMRMEARNHRRCHSEQPRAWKPPSASLWPLAEE</sequence>